<dbReference type="SUPFAM" id="SSF143430">
    <property type="entry name" value="TTP0101/SSO1404-like"/>
    <property type="match status" value="1"/>
</dbReference>
<keyword evidence="6 9" id="KW-0378">Hydrolase</keyword>
<dbReference type="Pfam" id="PF09827">
    <property type="entry name" value="CRISPR_Cas2"/>
    <property type="match status" value="1"/>
</dbReference>
<evidence type="ECO:0000256" key="6">
    <source>
        <dbReference type="ARBA" id="ARBA00022801"/>
    </source>
</evidence>
<comment type="caution">
    <text evidence="11">The sequence shown here is derived from an EMBL/GenBank/DDBJ whole genome shotgun (WGS) entry which is preliminary data.</text>
</comment>
<sequence>MLYLLTYDIDTESDKGRRLQKVAKICESYGQRVQNSVFELNLDPTKMTELKIKLDEMIDPDIDSVRIYKLGKYMKYDVYVLGKKETVELSEPGEYEFFSVKTDLS</sequence>
<gene>
    <name evidence="9 11" type="primary">cas2</name>
    <name evidence="11" type="ORF">FRC54_02365</name>
</gene>
<dbReference type="EMBL" id="VOGC01000002">
    <property type="protein sequence ID" value="MQN00822.1"/>
    <property type="molecule type" value="Genomic_DNA"/>
</dbReference>
<evidence type="ECO:0000256" key="5">
    <source>
        <dbReference type="ARBA" id="ARBA00022759"/>
    </source>
</evidence>
<dbReference type="HAMAP" id="MF_01471">
    <property type="entry name" value="Cas2"/>
    <property type="match status" value="1"/>
</dbReference>
<evidence type="ECO:0000256" key="2">
    <source>
        <dbReference type="ARBA" id="ARBA00009959"/>
    </source>
</evidence>
<dbReference type="InterPro" id="IPR019199">
    <property type="entry name" value="Virulence_VapD/CRISPR_Cas2"/>
</dbReference>
<keyword evidence="4 9" id="KW-0479">Metal-binding</keyword>
<comment type="cofactor">
    <cofactor evidence="1 9">
        <name>Mg(2+)</name>
        <dbReference type="ChEBI" id="CHEBI:18420"/>
    </cofactor>
</comment>
<keyword evidence="5 9" id="KW-0255">Endonuclease</keyword>
<dbReference type="PANTHER" id="PTHR34405:SF3">
    <property type="entry name" value="CRISPR-ASSOCIATED ENDORIBONUCLEASE CAS2 3"/>
    <property type="match status" value="1"/>
</dbReference>
<evidence type="ECO:0000256" key="4">
    <source>
        <dbReference type="ARBA" id="ARBA00022723"/>
    </source>
</evidence>
<comment type="similarity">
    <text evidence="2 9 10">Belongs to the CRISPR-associated endoribonuclease Cas2 protein family.</text>
</comment>
<name>A0A6N7IYH7_9FIRM</name>
<proteinExistence type="inferred from homology"/>
<evidence type="ECO:0000256" key="1">
    <source>
        <dbReference type="ARBA" id="ARBA00001946"/>
    </source>
</evidence>
<keyword evidence="8 9" id="KW-0051">Antiviral defense</keyword>
<evidence type="ECO:0000256" key="8">
    <source>
        <dbReference type="ARBA" id="ARBA00023118"/>
    </source>
</evidence>
<comment type="function">
    <text evidence="9">CRISPR (clustered regularly interspaced short palindromic repeat), is an adaptive immune system that provides protection against mobile genetic elements (viruses, transposable elements and conjugative plasmids). CRISPR clusters contain sequences complementary to antecedent mobile elements and target invading nucleic acids. CRISPR clusters are transcribed and processed into CRISPR RNA (crRNA). Functions as a ssRNA-specific endoribonuclease. Involved in the integration of spacer DNA into the CRISPR cassette.</text>
</comment>
<dbReference type="GO" id="GO:0043571">
    <property type="term" value="P:maintenance of CRISPR repeat elements"/>
    <property type="evidence" value="ECO:0007669"/>
    <property type="project" value="UniProtKB-UniRule"/>
</dbReference>
<dbReference type="GO" id="GO:0016787">
    <property type="term" value="F:hydrolase activity"/>
    <property type="evidence" value="ECO:0007669"/>
    <property type="project" value="UniProtKB-KW"/>
</dbReference>
<dbReference type="GO" id="GO:0004521">
    <property type="term" value="F:RNA endonuclease activity"/>
    <property type="evidence" value="ECO:0007669"/>
    <property type="project" value="UniProtKB-UniRule"/>
</dbReference>
<dbReference type="EC" id="3.1.-.-" evidence="9"/>
<evidence type="ECO:0000256" key="3">
    <source>
        <dbReference type="ARBA" id="ARBA00022722"/>
    </source>
</evidence>
<evidence type="ECO:0000256" key="7">
    <source>
        <dbReference type="ARBA" id="ARBA00022842"/>
    </source>
</evidence>
<dbReference type="GO" id="GO:0046872">
    <property type="term" value="F:metal ion binding"/>
    <property type="evidence" value="ECO:0007669"/>
    <property type="project" value="UniProtKB-UniRule"/>
</dbReference>
<dbReference type="Proteomes" id="UP000460257">
    <property type="component" value="Unassembled WGS sequence"/>
</dbReference>
<dbReference type="InterPro" id="IPR021127">
    <property type="entry name" value="CRISPR_associated_Cas2"/>
</dbReference>
<reference evidence="11" key="1">
    <citation type="journal article" date="2020" name="Appl. Environ. Microbiol.">
        <title>Medium-Chain Fatty Acid Synthesis by 'Candidatus Weimeria bifida' gen. nov., sp. nov., and 'Candidatus Pseudoramibacter fermentans' sp. nov.</title>
        <authorList>
            <person name="Scarborough M.J."/>
            <person name="Myers K.S."/>
            <person name="Donohue T.J."/>
            <person name="Noguera D.R."/>
        </authorList>
    </citation>
    <scope>NUCLEOTIDE SEQUENCE</scope>
    <source>
        <strain evidence="11">LCO1.1</strain>
    </source>
</reference>
<accession>A0A6N7IYH7</accession>
<dbReference type="PIRSF" id="PIRSF032582">
    <property type="entry name" value="Cas2"/>
    <property type="match status" value="1"/>
</dbReference>
<dbReference type="PANTHER" id="PTHR34405">
    <property type="entry name" value="CRISPR-ASSOCIATED ENDORIBONUCLEASE CAS2"/>
    <property type="match status" value="1"/>
</dbReference>
<evidence type="ECO:0000256" key="10">
    <source>
        <dbReference type="PIRNR" id="PIRNR032582"/>
    </source>
</evidence>
<organism evidence="11 12">
    <name type="scientific">Candidatus Weimeria bifida</name>
    <dbReference type="NCBI Taxonomy" id="2599074"/>
    <lineage>
        <taxon>Bacteria</taxon>
        <taxon>Bacillati</taxon>
        <taxon>Bacillota</taxon>
        <taxon>Clostridia</taxon>
        <taxon>Lachnospirales</taxon>
        <taxon>Lachnospiraceae</taxon>
        <taxon>Candidatus Weimeria</taxon>
    </lineage>
</organism>
<dbReference type="Gene3D" id="3.30.70.240">
    <property type="match status" value="1"/>
</dbReference>
<protein>
    <recommendedName>
        <fullName evidence="9">CRISPR-associated endoribonuclease Cas2</fullName>
        <ecNumber evidence="9">3.1.-.-</ecNumber>
    </recommendedName>
</protein>
<feature type="binding site" evidence="9">
    <location>
        <position position="8"/>
    </location>
    <ligand>
        <name>Mg(2+)</name>
        <dbReference type="ChEBI" id="CHEBI:18420"/>
        <note>catalytic</note>
    </ligand>
</feature>
<evidence type="ECO:0000256" key="9">
    <source>
        <dbReference type="HAMAP-Rule" id="MF_01471"/>
    </source>
</evidence>
<keyword evidence="3 9" id="KW-0540">Nuclease</keyword>
<dbReference type="GO" id="GO:0051607">
    <property type="term" value="P:defense response to virus"/>
    <property type="evidence" value="ECO:0007669"/>
    <property type="project" value="UniProtKB-UniRule"/>
</dbReference>
<dbReference type="CDD" id="cd09725">
    <property type="entry name" value="Cas2_I_II_III"/>
    <property type="match status" value="1"/>
</dbReference>
<dbReference type="NCBIfam" id="TIGR01573">
    <property type="entry name" value="cas2"/>
    <property type="match status" value="1"/>
</dbReference>
<comment type="subunit">
    <text evidence="9">Homodimer, forms a heterotetramer with a Cas1 homodimer.</text>
</comment>
<evidence type="ECO:0000313" key="11">
    <source>
        <dbReference type="EMBL" id="MQN00822.1"/>
    </source>
</evidence>
<keyword evidence="12" id="KW-1185">Reference proteome</keyword>
<dbReference type="AlphaFoldDB" id="A0A6N7IYH7"/>
<evidence type="ECO:0000313" key="12">
    <source>
        <dbReference type="Proteomes" id="UP000460257"/>
    </source>
</evidence>
<keyword evidence="7 9" id="KW-0460">Magnesium</keyword>